<dbReference type="InterPro" id="IPR008257">
    <property type="entry name" value="Pept_M19"/>
</dbReference>
<dbReference type="InterPro" id="IPR032466">
    <property type="entry name" value="Metal_Hydrolase"/>
</dbReference>
<dbReference type="Pfam" id="PF01244">
    <property type="entry name" value="Peptidase_M19"/>
    <property type="match status" value="1"/>
</dbReference>
<dbReference type="STRING" id="1165689.SAMN02927914_03999"/>
<protein>
    <submittedName>
        <fullName evidence="1">Zn-dependent dipeptidase, dipeptidase homolog</fullName>
    </submittedName>
</protein>
<name>A0A1G5Z080_9HYPH</name>
<dbReference type="SUPFAM" id="SSF51556">
    <property type="entry name" value="Metallo-dependent hydrolases"/>
    <property type="match status" value="1"/>
</dbReference>
<reference evidence="1 2" key="1">
    <citation type="submission" date="2016-10" db="EMBL/GenBank/DDBJ databases">
        <authorList>
            <person name="de Groot N.N."/>
        </authorList>
    </citation>
    <scope>NUCLEOTIDE SEQUENCE [LARGE SCALE GENOMIC DNA]</scope>
    <source>
        <strain evidence="1 2">CGMCC 1.12097</strain>
    </source>
</reference>
<gene>
    <name evidence="1" type="ORF">SAMN02927914_03999</name>
</gene>
<proteinExistence type="predicted"/>
<dbReference type="AlphaFoldDB" id="A0A1G5Z080"/>
<dbReference type="PANTHER" id="PTHR10443">
    <property type="entry name" value="MICROSOMAL DIPEPTIDASE"/>
    <property type="match status" value="1"/>
</dbReference>
<dbReference type="Gene3D" id="3.20.20.140">
    <property type="entry name" value="Metal-dependent hydrolases"/>
    <property type="match status" value="1"/>
</dbReference>
<sequence>MDGLQYCNWSRAIFEEMRDGGVDVVHATIAYHENFRETVDRIIAWDRRFADNADLIVKASSLADIAAARQSGRTAILFGVQNPSPIEAHLGLVSILYDLGLRFMQLTYNNQSLLGTGWQESYDGGLTRMGREVVREMNRLGMVIDMSHAGEATTLDAIEASNAPVAVTHANPRWWRDTARNVSDRVIDALAANDGMLGLSLYPHHLAGGSACTLEAFCAMTARLAGQIGVDRIGIGSDLCQGHDDSVIRWMRNGRWTLASADNPNGPAVLPAQPAWFSSNRDFPGIRTGLLRAGFSPTEADGIMGGNWVRLMQRVFRGEKSSGASP</sequence>
<dbReference type="PANTHER" id="PTHR10443:SF12">
    <property type="entry name" value="DIPEPTIDASE"/>
    <property type="match status" value="1"/>
</dbReference>
<dbReference type="EMBL" id="FMXM01000012">
    <property type="protein sequence ID" value="SDA87980.1"/>
    <property type="molecule type" value="Genomic_DNA"/>
</dbReference>
<dbReference type="Proteomes" id="UP000198588">
    <property type="component" value="Unassembled WGS sequence"/>
</dbReference>
<dbReference type="GO" id="GO:0070573">
    <property type="term" value="F:metallodipeptidase activity"/>
    <property type="evidence" value="ECO:0007669"/>
    <property type="project" value="InterPro"/>
</dbReference>
<dbReference type="GO" id="GO:0006508">
    <property type="term" value="P:proteolysis"/>
    <property type="evidence" value="ECO:0007669"/>
    <property type="project" value="InterPro"/>
</dbReference>
<accession>A0A1G5Z080</accession>
<dbReference type="OrthoDB" id="9804920at2"/>
<dbReference type="PROSITE" id="PS51365">
    <property type="entry name" value="RENAL_DIPEPTIDASE_2"/>
    <property type="match status" value="1"/>
</dbReference>
<organism evidence="1 2">
    <name type="scientific">Mesorhizobium qingshengii</name>
    <dbReference type="NCBI Taxonomy" id="1165689"/>
    <lineage>
        <taxon>Bacteria</taxon>
        <taxon>Pseudomonadati</taxon>
        <taxon>Pseudomonadota</taxon>
        <taxon>Alphaproteobacteria</taxon>
        <taxon>Hyphomicrobiales</taxon>
        <taxon>Phyllobacteriaceae</taxon>
        <taxon>Mesorhizobium</taxon>
    </lineage>
</organism>
<evidence type="ECO:0000313" key="2">
    <source>
        <dbReference type="Proteomes" id="UP000198588"/>
    </source>
</evidence>
<evidence type="ECO:0000313" key="1">
    <source>
        <dbReference type="EMBL" id="SDA87980.1"/>
    </source>
</evidence>